<dbReference type="EMBL" id="QPGA01000015">
    <property type="protein sequence ID" value="RDE50708.1"/>
    <property type="molecule type" value="Genomic_DNA"/>
</dbReference>
<feature type="domain" description="Transposase IS66 central" evidence="1">
    <location>
        <begin position="5"/>
        <end position="188"/>
    </location>
</feature>
<proteinExistence type="predicted"/>
<evidence type="ECO:0000313" key="2">
    <source>
        <dbReference type="EMBL" id="RDE50708.1"/>
    </source>
</evidence>
<dbReference type="AlphaFoldDB" id="A0A369XTI9"/>
<gene>
    <name evidence="2" type="ORF">DVS81_09545</name>
</gene>
<dbReference type="Proteomes" id="UP000253831">
    <property type="component" value="Unassembled WGS sequence"/>
</dbReference>
<dbReference type="InterPro" id="IPR004291">
    <property type="entry name" value="Transposase_IS66_central"/>
</dbReference>
<dbReference type="InterPro" id="IPR052344">
    <property type="entry name" value="Transposase-related"/>
</dbReference>
<dbReference type="PANTHER" id="PTHR33678:SF1">
    <property type="entry name" value="BLL1576 PROTEIN"/>
    <property type="match status" value="1"/>
</dbReference>
<evidence type="ECO:0000259" key="1">
    <source>
        <dbReference type="Pfam" id="PF03050"/>
    </source>
</evidence>
<organism evidence="2 3">
    <name type="scientific">Candidatus Accumulibacter meliphilus</name>
    <dbReference type="NCBI Taxonomy" id="2211374"/>
    <lineage>
        <taxon>Bacteria</taxon>
        <taxon>Pseudomonadati</taxon>
        <taxon>Pseudomonadota</taxon>
        <taxon>Betaproteobacteria</taxon>
        <taxon>Candidatus Accumulibacter</taxon>
    </lineage>
</organism>
<dbReference type="Pfam" id="PF03050">
    <property type="entry name" value="DDE_Tnp_IS66"/>
    <property type="match status" value="1"/>
</dbReference>
<dbReference type="PANTHER" id="PTHR33678">
    <property type="entry name" value="BLL1576 PROTEIN"/>
    <property type="match status" value="1"/>
</dbReference>
<evidence type="ECO:0000313" key="3">
    <source>
        <dbReference type="Proteomes" id="UP000253831"/>
    </source>
</evidence>
<accession>A0A369XTI9</accession>
<name>A0A369XTI9_9PROT</name>
<comment type="caution">
    <text evidence="2">The sequence shown here is derived from an EMBL/GenBank/DDBJ whole genome shotgun (WGS) entry which is preliminary data.</text>
</comment>
<protein>
    <recommendedName>
        <fullName evidence="1">Transposase IS66 central domain-containing protein</fullName>
    </recommendedName>
</protein>
<reference evidence="2 3" key="1">
    <citation type="submission" date="2018-05" db="EMBL/GenBank/DDBJ databases">
        <title>Integrated omic analyses show evidence that a Ca. Accumulibacter phosphatis strain performs denitrification under micro-aerobic conditions.</title>
        <authorList>
            <person name="Camejo P.Y."/>
            <person name="Katherine M.D."/>
            <person name="Daniel N.R."/>
        </authorList>
    </citation>
    <scope>NUCLEOTIDE SEQUENCE [LARGE SCALE GENOMIC DNA]</scope>
    <source>
        <strain evidence="2">UW-LDO-IC</strain>
    </source>
</reference>
<sequence>MIARGKYGVSIWVHLLLSKFLYGQPTHRLLRDLSDHQLTLSAGTVTGGLRALAPLFEPLEEALLGQLRREKQWHADETRWRVFAETEGKVGQRWYFWVFHCPSVIHFVLDPSRSAAVPIRELSASAGGIIICDRYSAYKKLARVLAHFILAFCWAHQRRDFLELANARPDLADWALAWVEQIGELYYLNGARLEVRNDPAQWAERAQRTPVVARKNFYGSGSHWSGALAATMFSLLLTLRLWEINPRIWLTAYLEACAANGRQPPTDLSVFLPWAMATDRLARMRDIPVAQTRPIDSS</sequence>